<comment type="caution">
    <text evidence="1">The sequence shown here is derived from an EMBL/GenBank/DDBJ whole genome shotgun (WGS) entry which is preliminary data.</text>
</comment>
<dbReference type="PROSITE" id="PS51257">
    <property type="entry name" value="PROKAR_LIPOPROTEIN"/>
    <property type="match status" value="1"/>
</dbReference>
<sequence>MLSDASRVHSTSFCVTSACSWGPDTILRRCTIFSGSSVYMYV</sequence>
<protein>
    <submittedName>
        <fullName evidence="1">Uncharacterized protein</fullName>
    </submittedName>
</protein>
<proteinExistence type="predicted"/>
<name>A0A4Y2DB69_ARAVE</name>
<gene>
    <name evidence="1" type="ORF">AVEN_247571_1</name>
</gene>
<reference evidence="1 2" key="1">
    <citation type="journal article" date="2019" name="Sci. Rep.">
        <title>Orb-weaving spider Araneus ventricosus genome elucidates the spidroin gene catalogue.</title>
        <authorList>
            <person name="Kono N."/>
            <person name="Nakamura H."/>
            <person name="Ohtoshi R."/>
            <person name="Moran D.A.P."/>
            <person name="Shinohara A."/>
            <person name="Yoshida Y."/>
            <person name="Fujiwara M."/>
            <person name="Mori M."/>
            <person name="Tomita M."/>
            <person name="Arakawa K."/>
        </authorList>
    </citation>
    <scope>NUCLEOTIDE SEQUENCE [LARGE SCALE GENOMIC DNA]</scope>
</reference>
<accession>A0A4Y2DB69</accession>
<evidence type="ECO:0000313" key="1">
    <source>
        <dbReference type="EMBL" id="GBM12795.1"/>
    </source>
</evidence>
<dbReference type="Proteomes" id="UP000499080">
    <property type="component" value="Unassembled WGS sequence"/>
</dbReference>
<keyword evidence="2" id="KW-1185">Reference proteome</keyword>
<feature type="non-terminal residue" evidence="1">
    <location>
        <position position="42"/>
    </location>
</feature>
<dbReference type="EMBL" id="BGPR01000319">
    <property type="protein sequence ID" value="GBM12795.1"/>
    <property type="molecule type" value="Genomic_DNA"/>
</dbReference>
<organism evidence="1 2">
    <name type="scientific">Araneus ventricosus</name>
    <name type="common">Orbweaver spider</name>
    <name type="synonym">Epeira ventricosa</name>
    <dbReference type="NCBI Taxonomy" id="182803"/>
    <lineage>
        <taxon>Eukaryota</taxon>
        <taxon>Metazoa</taxon>
        <taxon>Ecdysozoa</taxon>
        <taxon>Arthropoda</taxon>
        <taxon>Chelicerata</taxon>
        <taxon>Arachnida</taxon>
        <taxon>Araneae</taxon>
        <taxon>Araneomorphae</taxon>
        <taxon>Entelegynae</taxon>
        <taxon>Araneoidea</taxon>
        <taxon>Araneidae</taxon>
        <taxon>Araneus</taxon>
    </lineage>
</organism>
<evidence type="ECO:0000313" key="2">
    <source>
        <dbReference type="Proteomes" id="UP000499080"/>
    </source>
</evidence>
<dbReference type="AlphaFoldDB" id="A0A4Y2DB69"/>